<evidence type="ECO:0000256" key="3">
    <source>
        <dbReference type="ARBA" id="ARBA00022833"/>
    </source>
</evidence>
<reference evidence="6" key="1">
    <citation type="submission" date="2023-06" db="EMBL/GenBank/DDBJ databases">
        <title>Genomic analysis of the entomopathogenic nematode Steinernema hermaphroditum.</title>
        <authorList>
            <person name="Schwarz E.M."/>
            <person name="Heppert J.K."/>
            <person name="Baniya A."/>
            <person name="Schwartz H.T."/>
            <person name="Tan C.-H."/>
            <person name="Antoshechkin I."/>
            <person name="Sternberg P.W."/>
            <person name="Goodrich-Blair H."/>
            <person name="Dillman A.R."/>
        </authorList>
    </citation>
    <scope>NUCLEOTIDE SEQUENCE</scope>
    <source>
        <strain evidence="6">PS9179</strain>
        <tissue evidence="6">Whole animal</tissue>
    </source>
</reference>
<dbReference type="GO" id="GO:0008289">
    <property type="term" value="F:lipid binding"/>
    <property type="evidence" value="ECO:0007669"/>
    <property type="project" value="InterPro"/>
</dbReference>
<dbReference type="PROSITE" id="PS50089">
    <property type="entry name" value="ZF_RING_2"/>
    <property type="match status" value="1"/>
</dbReference>
<dbReference type="SUPFAM" id="SSF57850">
    <property type="entry name" value="RING/U-box"/>
    <property type="match status" value="1"/>
</dbReference>
<keyword evidence="7" id="KW-1185">Reference proteome</keyword>
<feature type="domain" description="RING-type" evidence="5">
    <location>
        <begin position="11"/>
        <end position="54"/>
    </location>
</feature>
<dbReference type="SMART" id="SM00184">
    <property type="entry name" value="RING"/>
    <property type="match status" value="1"/>
</dbReference>
<dbReference type="PRINTS" id="PR00178">
    <property type="entry name" value="FATTYACIDBP"/>
</dbReference>
<dbReference type="Proteomes" id="UP001175271">
    <property type="component" value="Unassembled WGS sequence"/>
</dbReference>
<dbReference type="InterPro" id="IPR001841">
    <property type="entry name" value="Znf_RING"/>
</dbReference>
<dbReference type="InterPro" id="IPR047153">
    <property type="entry name" value="TRIM45/56/19-like"/>
</dbReference>
<dbReference type="Pfam" id="PF13445">
    <property type="entry name" value="zf-RING_UBOX"/>
    <property type="match status" value="1"/>
</dbReference>
<protein>
    <recommendedName>
        <fullName evidence="5">RING-type domain-containing protein</fullName>
    </recommendedName>
</protein>
<evidence type="ECO:0000256" key="1">
    <source>
        <dbReference type="ARBA" id="ARBA00022723"/>
    </source>
</evidence>
<evidence type="ECO:0000313" key="6">
    <source>
        <dbReference type="EMBL" id="KAK0410005.1"/>
    </source>
</evidence>
<dbReference type="PANTHER" id="PTHR25462:SF291">
    <property type="entry name" value="E3 UBIQUITIN-PROTEIN LIGASE TRIM45"/>
    <property type="match status" value="1"/>
</dbReference>
<sequence length="262" mass="29616">MTMFDETMFECSVCLEYFENPKQLNCGHSLCEGCVERICFRTSKGFALSCPECKTVVDIPPKGLPTNYPLRGLTDKFKAYARLEMNCTYCASKKIAVCEECVGNNFQLLAGNASKISGRWELESQKNFTAFLSSIGIGFFGRLFGSSMSRKHFTILELGGSNKWLFSVYGWFSSSRWLLRMNEPVVLEKTKMGTHKSTIRYNVANDSFEQVDTISGGLQEPAILYQITQRVVNDKLVIAYLSGEGVQAERVFKRLPMDLERL</sequence>
<dbReference type="PROSITE" id="PS00518">
    <property type="entry name" value="ZF_RING_1"/>
    <property type="match status" value="1"/>
</dbReference>
<name>A0AA39HQ54_9BILA</name>
<dbReference type="InterPro" id="IPR027370">
    <property type="entry name" value="Znf-RING_euk"/>
</dbReference>
<dbReference type="InterPro" id="IPR013083">
    <property type="entry name" value="Znf_RING/FYVE/PHD"/>
</dbReference>
<dbReference type="InterPro" id="IPR012674">
    <property type="entry name" value="Calycin"/>
</dbReference>
<evidence type="ECO:0000259" key="5">
    <source>
        <dbReference type="PROSITE" id="PS50089"/>
    </source>
</evidence>
<dbReference type="EMBL" id="JAUCMV010000003">
    <property type="protein sequence ID" value="KAK0410005.1"/>
    <property type="molecule type" value="Genomic_DNA"/>
</dbReference>
<dbReference type="Gene3D" id="3.30.40.10">
    <property type="entry name" value="Zinc/RING finger domain, C3HC4 (zinc finger)"/>
    <property type="match status" value="1"/>
</dbReference>
<dbReference type="GO" id="GO:0008270">
    <property type="term" value="F:zinc ion binding"/>
    <property type="evidence" value="ECO:0007669"/>
    <property type="project" value="UniProtKB-KW"/>
</dbReference>
<proteinExistence type="predicted"/>
<comment type="caution">
    <text evidence="6">The sequence shown here is derived from an EMBL/GenBank/DDBJ whole genome shotgun (WGS) entry which is preliminary data.</text>
</comment>
<dbReference type="Gene3D" id="2.40.128.20">
    <property type="match status" value="1"/>
</dbReference>
<dbReference type="InterPro" id="IPR000463">
    <property type="entry name" value="Fatty_acid-bd"/>
</dbReference>
<dbReference type="InterPro" id="IPR017907">
    <property type="entry name" value="Znf_RING_CS"/>
</dbReference>
<organism evidence="6 7">
    <name type="scientific">Steinernema hermaphroditum</name>
    <dbReference type="NCBI Taxonomy" id="289476"/>
    <lineage>
        <taxon>Eukaryota</taxon>
        <taxon>Metazoa</taxon>
        <taxon>Ecdysozoa</taxon>
        <taxon>Nematoda</taxon>
        <taxon>Chromadorea</taxon>
        <taxon>Rhabditida</taxon>
        <taxon>Tylenchina</taxon>
        <taxon>Panagrolaimomorpha</taxon>
        <taxon>Strongyloidoidea</taxon>
        <taxon>Steinernematidae</taxon>
        <taxon>Steinernema</taxon>
    </lineage>
</organism>
<evidence type="ECO:0000313" key="7">
    <source>
        <dbReference type="Proteomes" id="UP001175271"/>
    </source>
</evidence>
<dbReference type="SUPFAM" id="SSF50814">
    <property type="entry name" value="Lipocalins"/>
    <property type="match status" value="1"/>
</dbReference>
<accession>A0AA39HQ54</accession>
<dbReference type="GO" id="GO:0061630">
    <property type="term" value="F:ubiquitin protein ligase activity"/>
    <property type="evidence" value="ECO:0007669"/>
    <property type="project" value="TreeGrafter"/>
</dbReference>
<dbReference type="AlphaFoldDB" id="A0AA39HQ54"/>
<evidence type="ECO:0000256" key="4">
    <source>
        <dbReference type="PROSITE-ProRule" id="PRU00175"/>
    </source>
</evidence>
<keyword evidence="1" id="KW-0479">Metal-binding</keyword>
<evidence type="ECO:0000256" key="2">
    <source>
        <dbReference type="ARBA" id="ARBA00022771"/>
    </source>
</evidence>
<gene>
    <name evidence="6" type="ORF">QR680_004893</name>
</gene>
<keyword evidence="3" id="KW-0862">Zinc</keyword>
<keyword evidence="2 4" id="KW-0863">Zinc-finger</keyword>
<dbReference type="PANTHER" id="PTHR25462">
    <property type="entry name" value="BONUS, ISOFORM C-RELATED"/>
    <property type="match status" value="1"/>
</dbReference>